<organism evidence="1 2">
    <name type="scientific">Neptuniibacter caesariensis</name>
    <dbReference type="NCBI Taxonomy" id="207954"/>
    <lineage>
        <taxon>Bacteria</taxon>
        <taxon>Pseudomonadati</taxon>
        <taxon>Pseudomonadota</taxon>
        <taxon>Gammaproteobacteria</taxon>
        <taxon>Oceanospirillales</taxon>
        <taxon>Oceanospirillaceae</taxon>
        <taxon>Neptuniibacter</taxon>
    </lineage>
</organism>
<proteinExistence type="predicted"/>
<evidence type="ECO:0008006" key="3">
    <source>
        <dbReference type="Google" id="ProtNLM"/>
    </source>
</evidence>
<dbReference type="AlphaFoldDB" id="A0A7U8C6C8"/>
<accession>A0A7U8C6C8</accession>
<evidence type="ECO:0000313" key="1">
    <source>
        <dbReference type="EMBL" id="EAR62348.1"/>
    </source>
</evidence>
<evidence type="ECO:0000313" key="2">
    <source>
        <dbReference type="Proteomes" id="UP000002171"/>
    </source>
</evidence>
<keyword evidence="2" id="KW-1185">Reference proteome</keyword>
<dbReference type="RefSeq" id="WP_007020658.1">
    <property type="nucleotide sequence ID" value="NZ_CH724125.1"/>
</dbReference>
<reference evidence="1 2" key="1">
    <citation type="submission" date="2006-02" db="EMBL/GenBank/DDBJ databases">
        <authorList>
            <person name="Pinhassi J."/>
            <person name="Pedros-Alio C."/>
            <person name="Ferriera S."/>
            <person name="Johnson J."/>
            <person name="Kravitz S."/>
            <person name="Halpern A."/>
            <person name="Remington K."/>
            <person name="Beeson K."/>
            <person name="Tran B."/>
            <person name="Rogers Y.-H."/>
            <person name="Friedman R."/>
            <person name="Venter J.C."/>
        </authorList>
    </citation>
    <scope>NUCLEOTIDE SEQUENCE [LARGE SCALE GENOMIC DNA]</scope>
    <source>
        <strain evidence="1 2">MED92</strain>
    </source>
</reference>
<name>A0A7U8C6C8_NEPCE</name>
<dbReference type="OrthoDB" id="8903822at2"/>
<dbReference type="EMBL" id="AAOW01000003">
    <property type="protein sequence ID" value="EAR62348.1"/>
    <property type="molecule type" value="Genomic_DNA"/>
</dbReference>
<protein>
    <recommendedName>
        <fullName evidence="3">STAS/SEC14 domain-containing protein</fullName>
    </recommendedName>
</protein>
<dbReference type="Proteomes" id="UP000002171">
    <property type="component" value="Unassembled WGS sequence"/>
</dbReference>
<comment type="caution">
    <text evidence="1">The sequence shown here is derived from an EMBL/GenBank/DDBJ whole genome shotgun (WGS) entry which is preliminary data.</text>
</comment>
<gene>
    <name evidence="1" type="ORF">MED92_14963</name>
</gene>
<sequence>MGFDPHGNYNLWIKGDTLYAELRGAWNTEAAMEFEKDFMALANHLPQAWGHIVYLDHWELCTPEISAIIERLVEWCIQNGLKRAANVYEPSKVKNAVLNKMIVSEEGEFKRAVFDNSEDAAIWLTTEGFPTDHELSAGH</sequence>